<dbReference type="AlphaFoldDB" id="A0A1P8WSK6"/>
<gene>
    <name evidence="3" type="ORF">Fuma_06708</name>
</gene>
<dbReference type="KEGG" id="fmr:Fuma_06708"/>
<dbReference type="STRING" id="1891926.Fuma_06708"/>
<dbReference type="RefSeq" id="WP_218922349.1">
    <property type="nucleotide sequence ID" value="NZ_CP017641.1"/>
</dbReference>
<protein>
    <submittedName>
        <fullName evidence="3">Uncharacterized protein</fullName>
    </submittedName>
</protein>
<feature type="transmembrane region" description="Helical" evidence="2">
    <location>
        <begin position="24"/>
        <end position="45"/>
    </location>
</feature>
<proteinExistence type="predicted"/>
<evidence type="ECO:0000313" key="4">
    <source>
        <dbReference type="Proteomes" id="UP000187735"/>
    </source>
</evidence>
<dbReference type="EMBL" id="CP017641">
    <property type="protein sequence ID" value="APZ97030.1"/>
    <property type="molecule type" value="Genomic_DNA"/>
</dbReference>
<sequence>MMSQAESPSGAHQTSTASVASGPARLVVCVSFIAVVWLAVLPWWANQPTMQQHLNELDEQGIDPSAMYYTELEAMEPILRRLERR</sequence>
<dbReference type="Proteomes" id="UP000187735">
    <property type="component" value="Chromosome"/>
</dbReference>
<evidence type="ECO:0000313" key="3">
    <source>
        <dbReference type="EMBL" id="APZ97030.1"/>
    </source>
</evidence>
<name>A0A1P8WSK6_9PLAN</name>
<feature type="compositionally biased region" description="Polar residues" evidence="1">
    <location>
        <begin position="1"/>
        <end position="19"/>
    </location>
</feature>
<organism evidence="3 4">
    <name type="scientific">Fuerstiella marisgermanici</name>
    <dbReference type="NCBI Taxonomy" id="1891926"/>
    <lineage>
        <taxon>Bacteria</taxon>
        <taxon>Pseudomonadati</taxon>
        <taxon>Planctomycetota</taxon>
        <taxon>Planctomycetia</taxon>
        <taxon>Planctomycetales</taxon>
        <taxon>Planctomycetaceae</taxon>
        <taxon>Fuerstiella</taxon>
    </lineage>
</organism>
<keyword evidence="4" id="KW-1185">Reference proteome</keyword>
<evidence type="ECO:0000256" key="2">
    <source>
        <dbReference type="SAM" id="Phobius"/>
    </source>
</evidence>
<feature type="region of interest" description="Disordered" evidence="1">
    <location>
        <begin position="1"/>
        <end position="20"/>
    </location>
</feature>
<accession>A0A1P8WSK6</accession>
<evidence type="ECO:0000256" key="1">
    <source>
        <dbReference type="SAM" id="MobiDB-lite"/>
    </source>
</evidence>
<keyword evidence="2" id="KW-1133">Transmembrane helix</keyword>
<keyword evidence="2" id="KW-0472">Membrane</keyword>
<keyword evidence="2" id="KW-0812">Transmembrane</keyword>
<reference evidence="3 4" key="1">
    <citation type="journal article" date="2016" name="Front. Microbiol.">
        <title>Fuerstia marisgermanicae gen. nov., sp. nov., an Unusual Member of the Phylum Planctomycetes from the German Wadden Sea.</title>
        <authorList>
            <person name="Kohn T."/>
            <person name="Heuer A."/>
            <person name="Jogler M."/>
            <person name="Vollmers J."/>
            <person name="Boedeker C."/>
            <person name="Bunk B."/>
            <person name="Rast P."/>
            <person name="Borchert D."/>
            <person name="Glockner I."/>
            <person name="Freese H.M."/>
            <person name="Klenk H.P."/>
            <person name="Overmann J."/>
            <person name="Kaster A.K."/>
            <person name="Rohde M."/>
            <person name="Wiegand S."/>
            <person name="Jogler C."/>
        </authorList>
    </citation>
    <scope>NUCLEOTIDE SEQUENCE [LARGE SCALE GENOMIC DNA]</scope>
    <source>
        <strain evidence="3 4">NH11</strain>
    </source>
</reference>